<organism evidence="4 5">
    <name type="scientific">Streptomyces chisholmiae</name>
    <dbReference type="NCBI Taxonomy" id="3075540"/>
    <lineage>
        <taxon>Bacteria</taxon>
        <taxon>Bacillati</taxon>
        <taxon>Actinomycetota</taxon>
        <taxon>Actinomycetes</taxon>
        <taxon>Kitasatosporales</taxon>
        <taxon>Streptomycetaceae</taxon>
        <taxon>Streptomyces</taxon>
    </lineage>
</organism>
<comment type="caution">
    <text evidence="4">The sequence shown here is derived from an EMBL/GenBank/DDBJ whole genome shotgun (WGS) entry which is preliminary data.</text>
</comment>
<evidence type="ECO:0000313" key="4">
    <source>
        <dbReference type="EMBL" id="MDT0267915.1"/>
    </source>
</evidence>
<reference evidence="5" key="1">
    <citation type="submission" date="2023-07" db="EMBL/GenBank/DDBJ databases">
        <title>30 novel species of actinomycetes from the DSMZ collection.</title>
        <authorList>
            <person name="Nouioui I."/>
        </authorList>
    </citation>
    <scope>NUCLEOTIDE SEQUENCE [LARGE SCALE GENOMIC DNA]</scope>
    <source>
        <strain evidence="5">DSM 44915</strain>
    </source>
</reference>
<feature type="domain" description="Putative T7SS secretion signal" evidence="3">
    <location>
        <begin position="15"/>
        <end position="191"/>
    </location>
</feature>
<feature type="compositionally biased region" description="Acidic residues" evidence="1">
    <location>
        <begin position="127"/>
        <end position="136"/>
    </location>
</feature>
<gene>
    <name evidence="4" type="ORF">RM844_16670</name>
</gene>
<feature type="region of interest" description="Disordered" evidence="1">
    <location>
        <begin position="105"/>
        <end position="147"/>
    </location>
</feature>
<name>A0ABU2JSE7_9ACTN</name>
<protein>
    <recommendedName>
        <fullName evidence="3">Putative T7SS secretion signal domain-containing protein</fullName>
    </recommendedName>
</protein>
<dbReference type="InterPro" id="IPR049082">
    <property type="entry name" value="T7SS_signal"/>
</dbReference>
<keyword evidence="2" id="KW-1133">Transmembrane helix</keyword>
<evidence type="ECO:0000259" key="3">
    <source>
        <dbReference type="Pfam" id="PF21725"/>
    </source>
</evidence>
<keyword evidence="2" id="KW-0472">Membrane</keyword>
<feature type="transmembrane region" description="Helical" evidence="2">
    <location>
        <begin position="248"/>
        <end position="272"/>
    </location>
</feature>
<feature type="transmembrane region" description="Helical" evidence="2">
    <location>
        <begin position="216"/>
        <end position="242"/>
    </location>
</feature>
<dbReference type="Pfam" id="PF21725">
    <property type="entry name" value="T7SS_signal"/>
    <property type="match status" value="1"/>
</dbReference>
<proteinExistence type="predicted"/>
<keyword evidence="2" id="KW-0812">Transmembrane</keyword>
<dbReference type="RefSeq" id="WP_311667996.1">
    <property type="nucleotide sequence ID" value="NZ_JAVREO010000009.1"/>
</dbReference>
<evidence type="ECO:0000313" key="5">
    <source>
        <dbReference type="Proteomes" id="UP001183410"/>
    </source>
</evidence>
<dbReference type="Proteomes" id="UP001183410">
    <property type="component" value="Unassembled WGS sequence"/>
</dbReference>
<feature type="compositionally biased region" description="Low complexity" evidence="1">
    <location>
        <begin position="106"/>
        <end position="126"/>
    </location>
</feature>
<keyword evidence="5" id="KW-1185">Reference proteome</keyword>
<evidence type="ECO:0000256" key="2">
    <source>
        <dbReference type="SAM" id="Phobius"/>
    </source>
</evidence>
<evidence type="ECO:0000256" key="1">
    <source>
        <dbReference type="SAM" id="MobiDB-lite"/>
    </source>
</evidence>
<dbReference type="EMBL" id="JAVREO010000009">
    <property type="protein sequence ID" value="MDT0267915.1"/>
    <property type="molecule type" value="Genomic_DNA"/>
</dbReference>
<accession>A0ABU2JSE7</accession>
<sequence length="451" mass="45880">MSDAYPNLGFDPCPGDLAAAEAVAQTMRNVASLSDGTHTALTAINTSSGIWVGRAADAFSESFDEVPPYLQRAVNAMDAAARALEWWVNDLERFKSRARALEEEAASAQSQVNSAQSAVDSLPSDTSDLDDDELSEHEDTERARNNALNSATSALNEVIRQAQQLHDEYLASAGDTARALGNAADDAPPEPGLFESIGDLVADVVNFMMDPNTWKLIGDIFADIAMVVGVICLAVAVIGLFVASGGTAALILGAIGTIGGYIGLGAGIGALVMHGAALAGGADGVTLETLAFDLITVGTAGLGVIGTGIGNAIRGTGGLAGLGSGLFSGFRGAGAGWSLFASGISWGGDIVGNVASGISQTQRMIDDGLTFSDTPILGPIRDLFFAPETGTITPAPEHIGPTEPVPMPTPVNPGNPVPMPTPENPANPVPMPEVILAGADSTFIDGLGVAA</sequence>